<dbReference type="AlphaFoldDB" id="B3EJ28"/>
<name>B3EJ28_CHLPB</name>
<dbReference type="HOGENOM" id="CLU_3214089_0_0_10"/>
<evidence type="ECO:0000313" key="1">
    <source>
        <dbReference type="EMBL" id="ACE04228.1"/>
    </source>
</evidence>
<dbReference type="KEGG" id="cpb:Cphamn1_1298"/>
<protein>
    <submittedName>
        <fullName evidence="1">Uncharacterized protein</fullName>
    </submittedName>
</protein>
<organism evidence="1">
    <name type="scientific">Chlorobium phaeobacteroides (strain BS1)</name>
    <dbReference type="NCBI Taxonomy" id="331678"/>
    <lineage>
        <taxon>Bacteria</taxon>
        <taxon>Pseudomonadati</taxon>
        <taxon>Chlorobiota</taxon>
        <taxon>Chlorobiia</taxon>
        <taxon>Chlorobiales</taxon>
        <taxon>Chlorobiaceae</taxon>
        <taxon>Chlorobium/Pelodictyon group</taxon>
        <taxon>Chlorobium</taxon>
    </lineage>
</organism>
<accession>B3EJ28</accession>
<sequence>MLCLETLIGRYGEPVTQALAELEEEELVERLADQASSPCYRIRE</sequence>
<gene>
    <name evidence="1" type="ordered locus">Cphamn1_1298</name>
</gene>
<proteinExistence type="predicted"/>
<reference evidence="1" key="1">
    <citation type="submission" date="2008-06" db="EMBL/GenBank/DDBJ databases">
        <title>Complete sequence of Chlorobium phaeobacteroides BS1.</title>
        <authorList>
            <consortium name="US DOE Joint Genome Institute"/>
            <person name="Lucas S."/>
            <person name="Copeland A."/>
            <person name="Lapidus A."/>
            <person name="Glavina del Rio T."/>
            <person name="Dalin E."/>
            <person name="Tice H."/>
            <person name="Bruce D."/>
            <person name="Goodwin L."/>
            <person name="Pitluck S."/>
            <person name="Schmutz J."/>
            <person name="Larimer F."/>
            <person name="Land M."/>
            <person name="Hauser L."/>
            <person name="Kyrpides N."/>
            <person name="Ovchinnikova G."/>
            <person name="Li T."/>
            <person name="Liu Z."/>
            <person name="Zhao F."/>
            <person name="Overmann J."/>
            <person name="Bryant D.A."/>
            <person name="Richardson P."/>
        </authorList>
    </citation>
    <scope>NUCLEOTIDE SEQUENCE [LARGE SCALE GENOMIC DNA]</scope>
    <source>
        <strain evidence="1">BS1</strain>
    </source>
</reference>
<dbReference type="EMBL" id="CP001101">
    <property type="protein sequence ID" value="ACE04228.1"/>
    <property type="molecule type" value="Genomic_DNA"/>
</dbReference>